<dbReference type="InterPro" id="IPR036909">
    <property type="entry name" value="Cyt_c-like_dom_sf"/>
</dbReference>
<evidence type="ECO:0000256" key="10">
    <source>
        <dbReference type="SAM" id="SignalP"/>
    </source>
</evidence>
<keyword evidence="13" id="KW-1185">Reference proteome</keyword>
<dbReference type="PANTHER" id="PTHR30600">
    <property type="entry name" value="CYTOCHROME C PEROXIDASE-RELATED"/>
    <property type="match status" value="1"/>
</dbReference>
<feature type="binding site" description="covalent" evidence="8">
    <location>
        <position position="89"/>
    </location>
    <ligand>
        <name>heme c</name>
        <dbReference type="ChEBI" id="CHEBI:61717"/>
        <label>1</label>
    </ligand>
</feature>
<keyword evidence="6" id="KW-0560">Oxidoreductase</keyword>
<dbReference type="Pfam" id="PF03150">
    <property type="entry name" value="CCP_MauG"/>
    <property type="match status" value="1"/>
</dbReference>
<keyword evidence="4 10" id="KW-0732">Signal</keyword>
<keyword evidence="7 9" id="KW-0408">Iron</keyword>
<feature type="binding site" description="covalent" evidence="8">
    <location>
        <position position="235"/>
    </location>
    <ligand>
        <name>heme c</name>
        <dbReference type="ChEBI" id="CHEBI:61717"/>
        <label>2</label>
    </ligand>
</feature>
<proteinExistence type="predicted"/>
<sequence>MRRFFLISLVSTTVGAGALLAGLDSASFPAQATAAGTEAARLISDAKAAGLAPLPSLPPVSDPSAQARVTLGRRLFYEARVSQDGNVSCSHCHQADLAASDGLPKSIGVFGKTNPRNAPSIFNAALQFKQHWRGDRESLEDQAEKSLLGPASFGNPDYSVPMATLKGVPGYAEAFADAFPGDKEPLTSKNWGAAIGAFERRLLTPGRFDAFLAGDEKALSATEQAGLRKFVDLGCAACHNGPGLGGTSFQKFGVVEDYWKETSSASPDKGRADVTKNDADLYVFKVPALRNVAKTGPYFHDGSVPDLPRAVRVMAKVQLGKDLTERESADIVAFLASLTGAAPAEFSPLEPFPSAPSGK</sequence>
<dbReference type="OrthoDB" id="9805202at2"/>
<dbReference type="EMBL" id="CP046052">
    <property type="protein sequence ID" value="QGM47587.1"/>
    <property type="molecule type" value="Genomic_DNA"/>
</dbReference>
<dbReference type="InterPro" id="IPR004852">
    <property type="entry name" value="Di-haem_cyt_c_peroxidsae"/>
</dbReference>
<evidence type="ECO:0000256" key="4">
    <source>
        <dbReference type="ARBA" id="ARBA00022729"/>
    </source>
</evidence>
<feature type="binding site" description="axial binding residue" evidence="9">
    <location>
        <position position="239"/>
    </location>
    <ligand>
        <name>heme c</name>
        <dbReference type="ChEBI" id="CHEBI:61717"/>
        <label>2</label>
    </ligand>
    <ligandPart>
        <name>Fe</name>
        <dbReference type="ChEBI" id="CHEBI:18248"/>
    </ligandPart>
</feature>
<dbReference type="PIRSF" id="PIRSF000294">
    <property type="entry name" value="Cytochrome-c_peroxidase"/>
    <property type="match status" value="1"/>
</dbReference>
<accession>A0A6B8KIU1</accession>
<dbReference type="Gene3D" id="1.10.760.10">
    <property type="entry name" value="Cytochrome c-like domain"/>
    <property type="match status" value="2"/>
</dbReference>
<dbReference type="PANTHER" id="PTHR30600:SF7">
    <property type="entry name" value="CYTOCHROME C PEROXIDASE-RELATED"/>
    <property type="match status" value="1"/>
</dbReference>
<reference evidence="12 13" key="1">
    <citation type="submission" date="2019-11" db="EMBL/GenBank/DDBJ databases">
        <title>The genome sequence of Methylocystis heyeri.</title>
        <authorList>
            <person name="Oshkin I.Y."/>
            <person name="Miroshnikov K."/>
            <person name="Dedysh S.N."/>
        </authorList>
    </citation>
    <scope>NUCLEOTIDE SEQUENCE [LARGE SCALE GENOMIC DNA]</scope>
    <source>
        <strain evidence="12 13">H2</strain>
    </source>
</reference>
<evidence type="ECO:0000256" key="1">
    <source>
        <dbReference type="ARBA" id="ARBA00004418"/>
    </source>
</evidence>
<gene>
    <name evidence="12" type="ORF">H2LOC_018930</name>
</gene>
<dbReference type="Proteomes" id="UP000309061">
    <property type="component" value="Chromosome"/>
</dbReference>
<dbReference type="InterPro" id="IPR051395">
    <property type="entry name" value="Cytochrome_c_Peroxidase/MauG"/>
</dbReference>
<evidence type="ECO:0000256" key="6">
    <source>
        <dbReference type="ARBA" id="ARBA00023002"/>
    </source>
</evidence>
<evidence type="ECO:0000313" key="13">
    <source>
        <dbReference type="Proteomes" id="UP000309061"/>
    </source>
</evidence>
<dbReference type="PROSITE" id="PS51007">
    <property type="entry name" value="CYTC"/>
    <property type="match status" value="1"/>
</dbReference>
<evidence type="ECO:0000256" key="5">
    <source>
        <dbReference type="ARBA" id="ARBA00022764"/>
    </source>
</evidence>
<evidence type="ECO:0000259" key="11">
    <source>
        <dbReference type="PROSITE" id="PS51007"/>
    </source>
</evidence>
<evidence type="ECO:0000256" key="2">
    <source>
        <dbReference type="ARBA" id="ARBA00022617"/>
    </source>
</evidence>
<evidence type="ECO:0000256" key="7">
    <source>
        <dbReference type="ARBA" id="ARBA00023004"/>
    </source>
</evidence>
<evidence type="ECO:0000313" key="12">
    <source>
        <dbReference type="EMBL" id="QGM47587.1"/>
    </source>
</evidence>
<dbReference type="GO" id="GO:0009055">
    <property type="term" value="F:electron transfer activity"/>
    <property type="evidence" value="ECO:0007669"/>
    <property type="project" value="InterPro"/>
</dbReference>
<dbReference type="RefSeq" id="WP_136497178.1">
    <property type="nucleotide sequence ID" value="NZ_CP046052.1"/>
</dbReference>
<evidence type="ECO:0000256" key="3">
    <source>
        <dbReference type="ARBA" id="ARBA00022723"/>
    </source>
</evidence>
<feature type="binding site" description="covalent" evidence="8">
    <location>
        <position position="238"/>
    </location>
    <ligand>
        <name>heme c</name>
        <dbReference type="ChEBI" id="CHEBI:61717"/>
        <label>2</label>
    </ligand>
</feature>
<feature type="binding site" description="axial binding residue" evidence="9">
    <location>
        <position position="93"/>
    </location>
    <ligand>
        <name>heme c</name>
        <dbReference type="ChEBI" id="CHEBI:61717"/>
        <label>1</label>
    </ligand>
    <ligandPart>
        <name>Fe</name>
        <dbReference type="ChEBI" id="CHEBI:18248"/>
    </ligandPart>
</feature>
<dbReference type="AlphaFoldDB" id="A0A6B8KIU1"/>
<evidence type="ECO:0000256" key="8">
    <source>
        <dbReference type="PIRSR" id="PIRSR000294-1"/>
    </source>
</evidence>
<keyword evidence="2 8" id="KW-0349">Heme</keyword>
<keyword evidence="5" id="KW-0574">Periplasm</keyword>
<feature type="chain" id="PRO_5025631066" evidence="10">
    <location>
        <begin position="33"/>
        <end position="359"/>
    </location>
</feature>
<feature type="domain" description="Cytochrome c" evidence="11">
    <location>
        <begin position="221"/>
        <end position="339"/>
    </location>
</feature>
<protein>
    <submittedName>
        <fullName evidence="12">C-type cytochrome</fullName>
    </submittedName>
</protein>
<feature type="binding site" description="axial binding residue" evidence="9">
    <location>
        <position position="314"/>
    </location>
    <ligand>
        <name>heme c</name>
        <dbReference type="ChEBI" id="CHEBI:61717"/>
        <label>2</label>
    </ligand>
    <ligandPart>
        <name>Fe</name>
        <dbReference type="ChEBI" id="CHEBI:18248"/>
    </ligandPart>
</feature>
<dbReference type="GO" id="GO:0004130">
    <property type="term" value="F:cytochrome-c peroxidase activity"/>
    <property type="evidence" value="ECO:0007669"/>
    <property type="project" value="TreeGrafter"/>
</dbReference>
<dbReference type="GO" id="GO:0042597">
    <property type="term" value="C:periplasmic space"/>
    <property type="evidence" value="ECO:0007669"/>
    <property type="project" value="UniProtKB-SubCell"/>
</dbReference>
<dbReference type="InterPro" id="IPR026259">
    <property type="entry name" value="MauG/Cytc_peroxidase"/>
</dbReference>
<comment type="PTM">
    <text evidence="8">Binds 2 heme groups per subunit.</text>
</comment>
<comment type="cofactor">
    <cofactor evidence="8">
        <name>heme</name>
        <dbReference type="ChEBI" id="CHEBI:30413"/>
    </cofactor>
    <text evidence="8">Binds 2 heme groups.</text>
</comment>
<evidence type="ECO:0000256" key="9">
    <source>
        <dbReference type="PIRSR" id="PIRSR000294-2"/>
    </source>
</evidence>
<dbReference type="GO" id="GO:0046872">
    <property type="term" value="F:metal ion binding"/>
    <property type="evidence" value="ECO:0007669"/>
    <property type="project" value="UniProtKB-KW"/>
</dbReference>
<name>A0A6B8KIU1_9HYPH</name>
<dbReference type="SUPFAM" id="SSF46626">
    <property type="entry name" value="Cytochrome c"/>
    <property type="match status" value="2"/>
</dbReference>
<organism evidence="12 13">
    <name type="scientific">Methylocystis heyeri</name>
    <dbReference type="NCBI Taxonomy" id="391905"/>
    <lineage>
        <taxon>Bacteria</taxon>
        <taxon>Pseudomonadati</taxon>
        <taxon>Pseudomonadota</taxon>
        <taxon>Alphaproteobacteria</taxon>
        <taxon>Hyphomicrobiales</taxon>
        <taxon>Methylocystaceae</taxon>
        <taxon>Methylocystis</taxon>
    </lineage>
</organism>
<comment type="subcellular location">
    <subcellularLocation>
        <location evidence="1">Periplasm</location>
    </subcellularLocation>
</comment>
<dbReference type="KEGG" id="mhey:H2LOC_018930"/>
<feature type="signal peptide" evidence="10">
    <location>
        <begin position="1"/>
        <end position="32"/>
    </location>
</feature>
<keyword evidence="3 9" id="KW-0479">Metal-binding</keyword>
<dbReference type="InterPro" id="IPR009056">
    <property type="entry name" value="Cyt_c-like_dom"/>
</dbReference>
<feature type="binding site" description="covalent" evidence="8">
    <location>
        <position position="92"/>
    </location>
    <ligand>
        <name>heme c</name>
        <dbReference type="ChEBI" id="CHEBI:61717"/>
        <label>1</label>
    </ligand>
</feature>
<dbReference type="GO" id="GO:0020037">
    <property type="term" value="F:heme binding"/>
    <property type="evidence" value="ECO:0007669"/>
    <property type="project" value="InterPro"/>
</dbReference>